<accession>A0A7Z0SPL5</accession>
<dbReference type="PANTHER" id="PTHR34822">
    <property type="entry name" value="GRPB DOMAIN PROTEIN (AFU_ORTHOLOGUE AFUA_1G01530)"/>
    <property type="match status" value="1"/>
</dbReference>
<dbReference type="SUPFAM" id="SSF81301">
    <property type="entry name" value="Nucleotidyltransferase"/>
    <property type="match status" value="1"/>
</dbReference>
<dbReference type="EMBL" id="JACCGK010000015">
    <property type="protein sequence ID" value="NYT74076.1"/>
    <property type="molecule type" value="Genomic_DNA"/>
</dbReference>
<dbReference type="InterPro" id="IPR043519">
    <property type="entry name" value="NT_sf"/>
</dbReference>
<reference evidence="1 2" key="1">
    <citation type="submission" date="2020-07" db="EMBL/GenBank/DDBJ databases">
        <title>Halomonas sp. QX-2 draft genome sequence.</title>
        <authorList>
            <person name="Qiu X."/>
        </authorList>
    </citation>
    <scope>NUCLEOTIDE SEQUENCE [LARGE SCALE GENOMIC DNA]</scope>
    <source>
        <strain evidence="1 2">QX-2</strain>
    </source>
</reference>
<dbReference type="Pfam" id="PF04229">
    <property type="entry name" value="GrpB"/>
    <property type="match status" value="1"/>
</dbReference>
<proteinExistence type="predicted"/>
<comment type="caution">
    <text evidence="1">The sequence shown here is derived from an EMBL/GenBank/DDBJ whole genome shotgun (WGS) entry which is preliminary data.</text>
</comment>
<dbReference type="Gene3D" id="3.30.460.10">
    <property type="entry name" value="Beta Polymerase, domain 2"/>
    <property type="match status" value="1"/>
</dbReference>
<dbReference type="Proteomes" id="UP000520876">
    <property type="component" value="Unassembled WGS sequence"/>
</dbReference>
<protein>
    <submittedName>
        <fullName evidence="1">GrpB family protein</fullName>
    </submittedName>
</protein>
<sequence length="182" mass="21145">MDETESLNRAIHEEVALFPYDTAWPALFEKERNRLLGLFSDEFLAIEHIGSTAVYGLSAKPIIDILAGVESMHQADDLLEPLCQAKYATSMEYNASLIERRWLMRWAEGRRTHHLHLMVYGSQEWNRRLAFRNYLRESSTLAQQYEVKKQQWAEEFTLDREAYTAAKGNFIQQTLKSASQPS</sequence>
<name>A0A7Z0SPL5_9GAMM</name>
<organism evidence="1 2">
    <name type="scientific">Vreelandella sedimenti</name>
    <dbReference type="NCBI Taxonomy" id="2729618"/>
    <lineage>
        <taxon>Bacteria</taxon>
        <taxon>Pseudomonadati</taxon>
        <taxon>Pseudomonadota</taxon>
        <taxon>Gammaproteobacteria</taxon>
        <taxon>Oceanospirillales</taxon>
        <taxon>Halomonadaceae</taxon>
        <taxon>Vreelandella</taxon>
    </lineage>
</organism>
<keyword evidence="2" id="KW-1185">Reference proteome</keyword>
<dbReference type="PANTHER" id="PTHR34822:SF1">
    <property type="entry name" value="GRPB FAMILY PROTEIN"/>
    <property type="match status" value="1"/>
</dbReference>
<dbReference type="InterPro" id="IPR007344">
    <property type="entry name" value="GrpB/CoaE"/>
</dbReference>
<evidence type="ECO:0000313" key="1">
    <source>
        <dbReference type="EMBL" id="NYT74076.1"/>
    </source>
</evidence>
<evidence type="ECO:0000313" key="2">
    <source>
        <dbReference type="Proteomes" id="UP000520876"/>
    </source>
</evidence>
<dbReference type="RefSeq" id="WP_180094139.1">
    <property type="nucleotide sequence ID" value="NZ_CAXAZJ010000018.1"/>
</dbReference>
<gene>
    <name evidence="1" type="ORF">HZU72_16810</name>
</gene>
<dbReference type="AlphaFoldDB" id="A0A7Z0SPL5"/>